<evidence type="ECO:0000259" key="1">
    <source>
        <dbReference type="Pfam" id="PF08759"/>
    </source>
</evidence>
<dbReference type="InterPro" id="IPR014869">
    <property type="entry name" value="GT-D"/>
</dbReference>
<dbReference type="Proteomes" id="UP000283805">
    <property type="component" value="Unassembled WGS sequence"/>
</dbReference>
<organism evidence="2 3">
    <name type="scientific">Halopiger aswanensis</name>
    <dbReference type="NCBI Taxonomy" id="148449"/>
    <lineage>
        <taxon>Archaea</taxon>
        <taxon>Methanobacteriati</taxon>
        <taxon>Methanobacteriota</taxon>
        <taxon>Stenosarchaea group</taxon>
        <taxon>Halobacteria</taxon>
        <taxon>Halobacteriales</taxon>
        <taxon>Natrialbaceae</taxon>
        <taxon>Halopiger</taxon>
    </lineage>
</organism>
<comment type="caution">
    <text evidence="2">The sequence shown here is derived from an EMBL/GenBank/DDBJ whole genome shotgun (WGS) entry which is preliminary data.</text>
</comment>
<name>A0A419WRG1_9EURY</name>
<dbReference type="AlphaFoldDB" id="A0A419WRG1"/>
<dbReference type="Pfam" id="PF08759">
    <property type="entry name" value="GT-D"/>
    <property type="match status" value="1"/>
</dbReference>
<protein>
    <submittedName>
        <fullName evidence="2">Uncharacterized protein DUF1792</fullName>
    </submittedName>
</protein>
<evidence type="ECO:0000313" key="3">
    <source>
        <dbReference type="Proteomes" id="UP000283805"/>
    </source>
</evidence>
<sequence length="277" mass="31715">MPSISERIQQAYASGGLTHLSKLAFSHLTRTATYHGRLAYYNLKAPHKLAYTEHDILTLSEWETLQYLEANDVGIARFGDGELTYLLGKNTSHDPQYPPLRKKVRQVLSTYSNDTSTNQYLVTLPIDVTLGDYYSKHNTDPSAWSYDKRYAMIPFLKKGVPYGSQFCFRKGEVAHNVGEYKEKLIQLFSEKDLLYVTDKNRFSEDIEISEVIEIPPESEIDAFYIYDNIKERAIKAYERHHNPLILISAGVTATALSAELNAEGYRTYDIGKLYKML</sequence>
<reference evidence="2 3" key="1">
    <citation type="submission" date="2018-09" db="EMBL/GenBank/DDBJ databases">
        <title>Genomic Encyclopedia of Archaeal and Bacterial Type Strains, Phase II (KMG-II): from individual species to whole genera.</title>
        <authorList>
            <person name="Goeker M."/>
        </authorList>
    </citation>
    <scope>NUCLEOTIDE SEQUENCE [LARGE SCALE GENOMIC DNA]</scope>
    <source>
        <strain evidence="2 3">DSM 13151</strain>
    </source>
</reference>
<feature type="domain" description="Glycosyltransferase GT-D fold" evidence="1">
    <location>
        <begin position="75"/>
        <end position="272"/>
    </location>
</feature>
<dbReference type="RefSeq" id="WP_120243514.1">
    <property type="nucleotide sequence ID" value="NZ_RAPO01000001.1"/>
</dbReference>
<keyword evidence="3" id="KW-1185">Reference proteome</keyword>
<evidence type="ECO:0000313" key="2">
    <source>
        <dbReference type="EMBL" id="RKD98049.1"/>
    </source>
</evidence>
<proteinExistence type="predicted"/>
<gene>
    <name evidence="2" type="ORF">ATJ93_1050</name>
</gene>
<dbReference type="EMBL" id="RAPO01000001">
    <property type="protein sequence ID" value="RKD98049.1"/>
    <property type="molecule type" value="Genomic_DNA"/>
</dbReference>
<accession>A0A419WRG1</accession>